<dbReference type="AlphaFoldDB" id="A0AAD4M499"/>
<reference evidence="1" key="1">
    <citation type="journal article" date="2022" name="New Phytol.">
        <title>Evolutionary transition to the ectomycorrhizal habit in the genomes of a hyperdiverse lineage of mushroom-forming fungi.</title>
        <authorList>
            <person name="Looney B."/>
            <person name="Miyauchi S."/>
            <person name="Morin E."/>
            <person name="Drula E."/>
            <person name="Courty P.E."/>
            <person name="Kohler A."/>
            <person name="Kuo A."/>
            <person name="LaButti K."/>
            <person name="Pangilinan J."/>
            <person name="Lipzen A."/>
            <person name="Riley R."/>
            <person name="Andreopoulos W."/>
            <person name="He G."/>
            <person name="Johnson J."/>
            <person name="Nolan M."/>
            <person name="Tritt A."/>
            <person name="Barry K.W."/>
            <person name="Grigoriev I.V."/>
            <person name="Nagy L.G."/>
            <person name="Hibbett D."/>
            <person name="Henrissat B."/>
            <person name="Matheny P.B."/>
            <person name="Labbe J."/>
            <person name="Martin F.M."/>
        </authorList>
    </citation>
    <scope>NUCLEOTIDE SEQUENCE</scope>
    <source>
        <strain evidence="1">BPL690</strain>
    </source>
</reference>
<proteinExistence type="predicted"/>
<comment type="caution">
    <text evidence="1">The sequence shown here is derived from an EMBL/GenBank/DDBJ whole genome shotgun (WGS) entry which is preliminary data.</text>
</comment>
<evidence type="ECO:0000313" key="1">
    <source>
        <dbReference type="EMBL" id="KAI0299074.1"/>
    </source>
</evidence>
<sequence length="225" mass="25862">MADRFKHHEVTSAYLGNDISTFLTAAAVTLTSRHRVACFQSLPSMITQHWAIFATIHPFATHVIPQPKWLVIFVIMWFVRARKSYNKQSNSYEAGSENLLPLKRLKFFSYLAFTAHQPSSPASIHIILFMGGPKFDIIQLTNIIHTLILYFFNIDLNDVPDPASLYNVRNFWSLYMPEATCIPANLQISHELCPRQFWWLPGCYRRRAVVDFDALVSQSAQRLVG</sequence>
<keyword evidence="2" id="KW-1185">Reference proteome</keyword>
<dbReference type="EMBL" id="WTXG01000025">
    <property type="protein sequence ID" value="KAI0299074.1"/>
    <property type="molecule type" value="Genomic_DNA"/>
</dbReference>
<gene>
    <name evidence="1" type="ORF">B0F90DRAFT_1668881</name>
</gene>
<evidence type="ECO:0000313" key="2">
    <source>
        <dbReference type="Proteomes" id="UP001203297"/>
    </source>
</evidence>
<accession>A0AAD4M499</accession>
<protein>
    <submittedName>
        <fullName evidence="1">Uncharacterized protein</fullName>
    </submittedName>
</protein>
<organism evidence="1 2">
    <name type="scientific">Multifurca ochricompacta</name>
    <dbReference type="NCBI Taxonomy" id="376703"/>
    <lineage>
        <taxon>Eukaryota</taxon>
        <taxon>Fungi</taxon>
        <taxon>Dikarya</taxon>
        <taxon>Basidiomycota</taxon>
        <taxon>Agaricomycotina</taxon>
        <taxon>Agaricomycetes</taxon>
        <taxon>Russulales</taxon>
        <taxon>Russulaceae</taxon>
        <taxon>Multifurca</taxon>
    </lineage>
</organism>
<name>A0AAD4M499_9AGAM</name>
<dbReference type="Proteomes" id="UP001203297">
    <property type="component" value="Unassembled WGS sequence"/>
</dbReference>